<name>A0A7H8QXD4_TALRU</name>
<protein>
    <submittedName>
        <fullName evidence="2">Uncharacterized protein</fullName>
    </submittedName>
</protein>
<evidence type="ECO:0000313" key="2">
    <source>
        <dbReference type="EMBL" id="QKX57463.1"/>
    </source>
</evidence>
<dbReference type="Proteomes" id="UP000509510">
    <property type="component" value="Chromosome II"/>
</dbReference>
<accession>A0A7H8QXD4</accession>
<organism evidence="2 3">
    <name type="scientific">Talaromyces rugulosus</name>
    <name type="common">Penicillium rugulosum</name>
    <dbReference type="NCBI Taxonomy" id="121627"/>
    <lineage>
        <taxon>Eukaryota</taxon>
        <taxon>Fungi</taxon>
        <taxon>Dikarya</taxon>
        <taxon>Ascomycota</taxon>
        <taxon>Pezizomycotina</taxon>
        <taxon>Eurotiomycetes</taxon>
        <taxon>Eurotiomycetidae</taxon>
        <taxon>Eurotiales</taxon>
        <taxon>Trichocomaceae</taxon>
        <taxon>Talaromyces</taxon>
        <taxon>Talaromyces sect. Islandici</taxon>
    </lineage>
</organism>
<dbReference type="AlphaFoldDB" id="A0A7H8QXD4"/>
<feature type="compositionally biased region" description="Polar residues" evidence="1">
    <location>
        <begin position="8"/>
        <end position="18"/>
    </location>
</feature>
<dbReference type="OrthoDB" id="3648309at2759"/>
<keyword evidence="3" id="KW-1185">Reference proteome</keyword>
<proteinExistence type="predicted"/>
<reference evidence="3" key="1">
    <citation type="submission" date="2020-06" db="EMBL/GenBank/DDBJ databases">
        <title>A chromosome-scale genome assembly of Talaromyces rugulosus W13939.</title>
        <authorList>
            <person name="Wang B."/>
            <person name="Guo L."/>
            <person name="Ye K."/>
            <person name="Wang L."/>
        </authorList>
    </citation>
    <scope>NUCLEOTIDE SEQUENCE [LARGE SCALE GENOMIC DNA]</scope>
    <source>
        <strain evidence="3">W13939</strain>
    </source>
</reference>
<dbReference type="RefSeq" id="XP_035343641.1">
    <property type="nucleotide sequence ID" value="XM_035487748.1"/>
</dbReference>
<dbReference type="EMBL" id="CP055899">
    <property type="protein sequence ID" value="QKX57463.1"/>
    <property type="molecule type" value="Genomic_DNA"/>
</dbReference>
<gene>
    <name evidence="2" type="ORF">TRUGW13939_04576</name>
</gene>
<feature type="region of interest" description="Disordered" evidence="1">
    <location>
        <begin position="1"/>
        <end position="29"/>
    </location>
</feature>
<sequence>MNDGLKNDISNGSSQRTPGGSEAREDTQNRTAGSLFISAEFFEKIYLSPKNCVHGDLRLIVGNPAPLYVFSDQRDSGKQTDSKVSGVLGCIISLTAQRALTMG</sequence>
<dbReference type="GeneID" id="55992077"/>
<evidence type="ECO:0000313" key="3">
    <source>
        <dbReference type="Proteomes" id="UP000509510"/>
    </source>
</evidence>
<dbReference type="KEGG" id="trg:TRUGW13939_04576"/>
<evidence type="ECO:0000256" key="1">
    <source>
        <dbReference type="SAM" id="MobiDB-lite"/>
    </source>
</evidence>